<feature type="region of interest" description="Disordered" evidence="1">
    <location>
        <begin position="1"/>
        <end position="29"/>
    </location>
</feature>
<protein>
    <recommendedName>
        <fullName evidence="5">ABC transporter</fullName>
    </recommendedName>
</protein>
<feature type="transmembrane region" description="Helical" evidence="2">
    <location>
        <begin position="140"/>
        <end position="157"/>
    </location>
</feature>
<feature type="compositionally biased region" description="Basic residues" evidence="1">
    <location>
        <begin position="1"/>
        <end position="27"/>
    </location>
</feature>
<dbReference type="RefSeq" id="WP_345484977.1">
    <property type="nucleotide sequence ID" value="NZ_BAAAWU010000001.1"/>
</dbReference>
<evidence type="ECO:0008006" key="5">
    <source>
        <dbReference type="Google" id="ProtNLM"/>
    </source>
</evidence>
<evidence type="ECO:0000256" key="2">
    <source>
        <dbReference type="SAM" id="Phobius"/>
    </source>
</evidence>
<reference evidence="3 4" key="1">
    <citation type="submission" date="2024-09" db="EMBL/GenBank/DDBJ databases">
        <authorList>
            <person name="Sun Q."/>
            <person name="Mori K."/>
        </authorList>
    </citation>
    <scope>NUCLEOTIDE SEQUENCE [LARGE SCALE GENOMIC DNA]</scope>
    <source>
        <strain evidence="3 4">JCM 4414</strain>
    </source>
</reference>
<gene>
    <name evidence="3" type="ORF">ACFFTP_27585</name>
</gene>
<evidence type="ECO:0000313" key="3">
    <source>
        <dbReference type="EMBL" id="MFB9557936.1"/>
    </source>
</evidence>
<organism evidence="3 4">
    <name type="scientific">Streptomyces roseoviridis</name>
    <dbReference type="NCBI Taxonomy" id="67361"/>
    <lineage>
        <taxon>Bacteria</taxon>
        <taxon>Bacillati</taxon>
        <taxon>Actinomycetota</taxon>
        <taxon>Actinomycetes</taxon>
        <taxon>Kitasatosporales</taxon>
        <taxon>Streptomycetaceae</taxon>
        <taxon>Streptomyces</taxon>
    </lineage>
</organism>
<keyword evidence="2" id="KW-1133">Transmembrane helix</keyword>
<sequence length="165" mass="16162">MDPHGRRVALRRRAARPARRGLARRRPGPAGSHLAGILTATAAVLLVAAVTVLGVTAVSDHRGEAPLAAGGGGLLAATACVLTGAAIGTLTSRPLIASRGRSLAALLLGALALVTTGSPAHAAVASLVTGDRTSTVPLPWPALAGAVVLAAASAAFASRATARRG</sequence>
<keyword evidence="4" id="KW-1185">Reference proteome</keyword>
<keyword evidence="2" id="KW-0812">Transmembrane</keyword>
<evidence type="ECO:0000256" key="1">
    <source>
        <dbReference type="SAM" id="MobiDB-lite"/>
    </source>
</evidence>
<accession>A0ABV5QWP4</accession>
<dbReference type="EMBL" id="JBHMCT010000019">
    <property type="protein sequence ID" value="MFB9557936.1"/>
    <property type="molecule type" value="Genomic_DNA"/>
</dbReference>
<feature type="transmembrane region" description="Helical" evidence="2">
    <location>
        <begin position="103"/>
        <end position="128"/>
    </location>
</feature>
<proteinExistence type="predicted"/>
<feature type="transmembrane region" description="Helical" evidence="2">
    <location>
        <begin position="34"/>
        <end position="55"/>
    </location>
</feature>
<feature type="transmembrane region" description="Helical" evidence="2">
    <location>
        <begin position="67"/>
        <end position="91"/>
    </location>
</feature>
<comment type="caution">
    <text evidence="3">The sequence shown here is derived from an EMBL/GenBank/DDBJ whole genome shotgun (WGS) entry which is preliminary data.</text>
</comment>
<dbReference type="Proteomes" id="UP001589716">
    <property type="component" value="Unassembled WGS sequence"/>
</dbReference>
<keyword evidence="2" id="KW-0472">Membrane</keyword>
<name>A0ABV5QWP4_9ACTN</name>
<evidence type="ECO:0000313" key="4">
    <source>
        <dbReference type="Proteomes" id="UP001589716"/>
    </source>
</evidence>